<sequence>MASLRDRGNTITYYPYAKYATDVKFQPSHRPLGRFGEKMHYFSGKHKLYGLKIEVSVSWSHF</sequence>
<proteinExistence type="predicted"/>
<dbReference type="GeneID" id="20090922"/>
<reference evidence="1" key="1">
    <citation type="submission" date="2013-12" db="EMBL/GenBank/DDBJ databases">
        <title>The Genome Sequence of Aphanomyces invadans NJM9701.</title>
        <authorList>
            <consortium name="The Broad Institute Genomics Platform"/>
            <person name="Russ C."/>
            <person name="Tyler B."/>
            <person name="van West P."/>
            <person name="Dieguez-Uribeondo J."/>
            <person name="Young S.K."/>
            <person name="Zeng Q."/>
            <person name="Gargeya S."/>
            <person name="Fitzgerald M."/>
            <person name="Abouelleil A."/>
            <person name="Alvarado L."/>
            <person name="Chapman S.B."/>
            <person name="Gainer-Dewar J."/>
            <person name="Goldberg J."/>
            <person name="Griggs A."/>
            <person name="Gujja S."/>
            <person name="Hansen M."/>
            <person name="Howarth C."/>
            <person name="Imamovic A."/>
            <person name="Ireland A."/>
            <person name="Larimer J."/>
            <person name="McCowan C."/>
            <person name="Murphy C."/>
            <person name="Pearson M."/>
            <person name="Poon T.W."/>
            <person name="Priest M."/>
            <person name="Roberts A."/>
            <person name="Saif S."/>
            <person name="Shea T."/>
            <person name="Sykes S."/>
            <person name="Wortman J."/>
            <person name="Nusbaum C."/>
            <person name="Birren B."/>
        </authorList>
    </citation>
    <scope>NUCLEOTIDE SEQUENCE [LARGE SCALE GENOMIC DNA]</scope>
    <source>
        <strain evidence="1">NJM9701</strain>
    </source>
</reference>
<dbReference type="OrthoDB" id="167352at2759"/>
<dbReference type="AlphaFoldDB" id="A0A024TE43"/>
<organism evidence="1">
    <name type="scientific">Aphanomyces invadans</name>
    <dbReference type="NCBI Taxonomy" id="157072"/>
    <lineage>
        <taxon>Eukaryota</taxon>
        <taxon>Sar</taxon>
        <taxon>Stramenopiles</taxon>
        <taxon>Oomycota</taxon>
        <taxon>Saprolegniomycetes</taxon>
        <taxon>Saprolegniales</taxon>
        <taxon>Verrucalvaceae</taxon>
        <taxon>Aphanomyces</taxon>
    </lineage>
</organism>
<gene>
    <name evidence="1" type="ORF">H310_13872</name>
</gene>
<dbReference type="RefSeq" id="XP_008879741.1">
    <property type="nucleotide sequence ID" value="XM_008881519.1"/>
</dbReference>
<protein>
    <submittedName>
        <fullName evidence="1">Uncharacterized protein</fullName>
    </submittedName>
</protein>
<accession>A0A024TE43</accession>
<name>A0A024TE43_9STRA</name>
<evidence type="ECO:0000313" key="1">
    <source>
        <dbReference type="EMBL" id="ETV91622.1"/>
    </source>
</evidence>
<dbReference type="EMBL" id="KI914008">
    <property type="protein sequence ID" value="ETV91622.1"/>
    <property type="molecule type" value="Genomic_DNA"/>
</dbReference>
<dbReference type="VEuPathDB" id="FungiDB:H310_13872"/>